<dbReference type="InterPro" id="IPR008427">
    <property type="entry name" value="Extracellular_membr_CFEM_dom"/>
</dbReference>
<keyword evidence="6 10" id="KW-0732">Signal</keyword>
<keyword evidence="5" id="KW-0325">Glycoprotein</keyword>
<dbReference type="EMBL" id="JAGPNK010000014">
    <property type="protein sequence ID" value="KAH7309210.1"/>
    <property type="molecule type" value="Genomic_DNA"/>
</dbReference>
<sequence>MKYALVTLALAVVATAQSLNDLPECSRSCIADAVGTSNCGSSDLTCICGLMDGAAQGPVSQCLIQACGLQAVIGQFLPTVKSICAAVPTEINSSPSPPLPVETSTSSVDVTTAVPEPVETTTEAAATLTSVTGDATTTVLLPAETTTKATTVISWSNASTVTEPVISTSSSEVVTFTTSPGTANTTSPGAATPTGNFPGAAGRVGTASVVGMLLAAALVL</sequence>
<comment type="subcellular location">
    <subcellularLocation>
        <location evidence="1">Membrane</location>
        <topology evidence="1">Lipid-anchor</topology>
        <topology evidence="1">GPI-anchor</topology>
    </subcellularLocation>
    <subcellularLocation>
        <location evidence="2">Secreted</location>
    </subcellularLocation>
</comment>
<evidence type="ECO:0000259" key="11">
    <source>
        <dbReference type="PROSITE" id="PS52012"/>
    </source>
</evidence>
<keyword evidence="9" id="KW-0349">Heme</keyword>
<evidence type="ECO:0000256" key="6">
    <source>
        <dbReference type="ARBA" id="ARBA00022729"/>
    </source>
</evidence>
<keyword evidence="8" id="KW-0449">Lipoprotein</keyword>
<keyword evidence="5" id="KW-0336">GPI-anchor</keyword>
<keyword evidence="4" id="KW-0964">Secreted</keyword>
<evidence type="ECO:0000256" key="9">
    <source>
        <dbReference type="PROSITE-ProRule" id="PRU01356"/>
    </source>
</evidence>
<feature type="domain" description="CFEM" evidence="11">
    <location>
        <begin position="1"/>
        <end position="114"/>
    </location>
</feature>
<feature type="signal peptide" evidence="10">
    <location>
        <begin position="1"/>
        <end position="16"/>
    </location>
</feature>
<comment type="similarity">
    <text evidence="3">Belongs to the RBT5 family.</text>
</comment>
<evidence type="ECO:0000256" key="8">
    <source>
        <dbReference type="ARBA" id="ARBA00023288"/>
    </source>
</evidence>
<reference evidence="12" key="1">
    <citation type="journal article" date="2021" name="Nat. Commun.">
        <title>Genetic determinants of endophytism in the Arabidopsis root mycobiome.</title>
        <authorList>
            <person name="Mesny F."/>
            <person name="Miyauchi S."/>
            <person name="Thiergart T."/>
            <person name="Pickel B."/>
            <person name="Atanasova L."/>
            <person name="Karlsson M."/>
            <person name="Huettel B."/>
            <person name="Barry K.W."/>
            <person name="Haridas S."/>
            <person name="Chen C."/>
            <person name="Bauer D."/>
            <person name="Andreopoulos W."/>
            <person name="Pangilinan J."/>
            <person name="LaButti K."/>
            <person name="Riley R."/>
            <person name="Lipzen A."/>
            <person name="Clum A."/>
            <person name="Drula E."/>
            <person name="Henrissat B."/>
            <person name="Kohler A."/>
            <person name="Grigoriev I.V."/>
            <person name="Martin F.M."/>
            <person name="Hacquard S."/>
        </authorList>
    </citation>
    <scope>NUCLEOTIDE SEQUENCE</scope>
    <source>
        <strain evidence="12">MPI-CAGE-CH-0235</strain>
    </source>
</reference>
<evidence type="ECO:0000256" key="10">
    <source>
        <dbReference type="SAM" id="SignalP"/>
    </source>
</evidence>
<comment type="caution">
    <text evidence="9">Lacks conserved residue(s) required for the propagation of feature annotation.</text>
</comment>
<evidence type="ECO:0000313" key="13">
    <source>
        <dbReference type="Proteomes" id="UP000813444"/>
    </source>
</evidence>
<evidence type="ECO:0000256" key="3">
    <source>
        <dbReference type="ARBA" id="ARBA00010031"/>
    </source>
</evidence>
<organism evidence="12 13">
    <name type="scientific">Stachybotrys elegans</name>
    <dbReference type="NCBI Taxonomy" id="80388"/>
    <lineage>
        <taxon>Eukaryota</taxon>
        <taxon>Fungi</taxon>
        <taxon>Dikarya</taxon>
        <taxon>Ascomycota</taxon>
        <taxon>Pezizomycotina</taxon>
        <taxon>Sordariomycetes</taxon>
        <taxon>Hypocreomycetidae</taxon>
        <taxon>Hypocreales</taxon>
        <taxon>Stachybotryaceae</taxon>
        <taxon>Stachybotrys</taxon>
    </lineage>
</organism>
<evidence type="ECO:0000256" key="1">
    <source>
        <dbReference type="ARBA" id="ARBA00004589"/>
    </source>
</evidence>
<dbReference type="GO" id="GO:0098552">
    <property type="term" value="C:side of membrane"/>
    <property type="evidence" value="ECO:0007669"/>
    <property type="project" value="UniProtKB-KW"/>
</dbReference>
<protein>
    <recommendedName>
        <fullName evidence="11">CFEM domain-containing protein</fullName>
    </recommendedName>
</protein>
<name>A0A8K0SDU3_9HYPO</name>
<keyword evidence="5" id="KW-0472">Membrane</keyword>
<evidence type="ECO:0000256" key="2">
    <source>
        <dbReference type="ARBA" id="ARBA00004613"/>
    </source>
</evidence>
<dbReference type="Proteomes" id="UP000813444">
    <property type="component" value="Unassembled WGS sequence"/>
</dbReference>
<feature type="chain" id="PRO_5035463224" description="CFEM domain-containing protein" evidence="10">
    <location>
        <begin position="17"/>
        <end position="220"/>
    </location>
</feature>
<dbReference type="GO" id="GO:0046872">
    <property type="term" value="F:metal ion binding"/>
    <property type="evidence" value="ECO:0007669"/>
    <property type="project" value="UniProtKB-UniRule"/>
</dbReference>
<proteinExistence type="inferred from homology"/>
<dbReference type="Pfam" id="PF05730">
    <property type="entry name" value="CFEM"/>
    <property type="match status" value="1"/>
</dbReference>
<evidence type="ECO:0000256" key="4">
    <source>
        <dbReference type="ARBA" id="ARBA00022525"/>
    </source>
</evidence>
<keyword evidence="7 9" id="KW-1015">Disulfide bond</keyword>
<keyword evidence="13" id="KW-1185">Reference proteome</keyword>
<dbReference type="GO" id="GO:0005576">
    <property type="term" value="C:extracellular region"/>
    <property type="evidence" value="ECO:0007669"/>
    <property type="project" value="UniProtKB-SubCell"/>
</dbReference>
<comment type="caution">
    <text evidence="12">The sequence shown here is derived from an EMBL/GenBank/DDBJ whole genome shotgun (WGS) entry which is preliminary data.</text>
</comment>
<dbReference type="AlphaFoldDB" id="A0A8K0SDU3"/>
<evidence type="ECO:0000313" key="12">
    <source>
        <dbReference type="EMBL" id="KAH7309210.1"/>
    </source>
</evidence>
<keyword evidence="9" id="KW-0479">Metal-binding</keyword>
<dbReference type="SMART" id="SM00747">
    <property type="entry name" value="CFEM"/>
    <property type="match status" value="1"/>
</dbReference>
<evidence type="ECO:0000256" key="7">
    <source>
        <dbReference type="ARBA" id="ARBA00023157"/>
    </source>
</evidence>
<feature type="binding site" description="axial binding residue" evidence="9">
    <location>
        <position position="43"/>
    </location>
    <ligand>
        <name>heme</name>
        <dbReference type="ChEBI" id="CHEBI:30413"/>
    </ligand>
    <ligandPart>
        <name>Fe</name>
        <dbReference type="ChEBI" id="CHEBI:18248"/>
    </ligandPart>
</feature>
<gene>
    <name evidence="12" type="ORF">B0I35DRAFT_482936</name>
</gene>
<keyword evidence="9" id="KW-0408">Iron</keyword>
<accession>A0A8K0SDU3</accession>
<dbReference type="PROSITE" id="PS52012">
    <property type="entry name" value="CFEM"/>
    <property type="match status" value="1"/>
</dbReference>
<dbReference type="OrthoDB" id="5244132at2759"/>
<evidence type="ECO:0000256" key="5">
    <source>
        <dbReference type="ARBA" id="ARBA00022622"/>
    </source>
</evidence>
<feature type="disulfide bond" evidence="9">
    <location>
        <begin position="39"/>
        <end position="46"/>
    </location>
</feature>